<dbReference type="AlphaFoldDB" id="A0A927H0Q2"/>
<evidence type="ECO:0000313" key="1">
    <source>
        <dbReference type="EMBL" id="MBD2863930.1"/>
    </source>
</evidence>
<keyword evidence="2" id="KW-1185">Reference proteome</keyword>
<accession>A0A927H0Q2</accession>
<dbReference type="RefSeq" id="WP_190929558.1">
    <property type="nucleotide sequence ID" value="NZ_JACXJA010000024.1"/>
</dbReference>
<sequence length="563" mass="63097">MSNAADGLRALPLVIADPRNERHSIFSDVLEPYLNQMGISFELLEQAAGPFSGAELSQWPLIILAHPGCLSGQTELASAVVRAVEAGTGLVSFGEQIAPWAHSYAGSQASTFVAIRDADHPISRLHRQGERRRHYHLNKEITPAISSSAAPLVTLGPGPLLSVVQADGQGRVAIWSTLEWGRHDVLGPLYGLDDLLWRSIVWAARKPFVTRSLPPFLTMRIDDVSGFGQLKGGATGLYWLRDCVELGWKPWVGLFLDDLTPDVLDELRPMLRQNQVTACPHAFSYWDFGYFRHTPKYPDQGYWSEAAACEPYTESEVLDRVRRVEAWYAKHPDIPMSKVFVPHYYELSEGYMPHLARWGCEFICSMNPENTPYPGTMTFGGPYYKKTTPPTQTTPVFYADWYPAKEGMYRKSLFASITEIRDDNGYEWAPNNKVDDTIQHGINQISRALDAQVLAQLFTHESGYIQYIKPDHWKAIMEAITDTFAARGVIHTTLDDAMAYMRDLHESRLVDAACVDGGLEVRFEGASAGETKIAVYADETLEPVWREILPFNGTHRETLSVGK</sequence>
<dbReference type="Proteomes" id="UP000639396">
    <property type="component" value="Unassembled WGS sequence"/>
</dbReference>
<evidence type="ECO:0000313" key="2">
    <source>
        <dbReference type="Proteomes" id="UP000639396"/>
    </source>
</evidence>
<reference evidence="1" key="1">
    <citation type="submission" date="2020-09" db="EMBL/GenBank/DDBJ databases">
        <title>A novel bacterium of genus Paenibacillus, isolated from South China Sea.</title>
        <authorList>
            <person name="Huang H."/>
            <person name="Mo K."/>
            <person name="Hu Y."/>
        </authorList>
    </citation>
    <scope>NUCLEOTIDE SEQUENCE</scope>
    <source>
        <strain evidence="1">IB182363</strain>
    </source>
</reference>
<comment type="caution">
    <text evidence="1">The sequence shown here is derived from an EMBL/GenBank/DDBJ whole genome shotgun (WGS) entry which is preliminary data.</text>
</comment>
<organism evidence="1 2">
    <name type="scientific">Paenibacillus oceani</name>
    <dbReference type="NCBI Taxonomy" id="2772510"/>
    <lineage>
        <taxon>Bacteria</taxon>
        <taxon>Bacillati</taxon>
        <taxon>Bacillota</taxon>
        <taxon>Bacilli</taxon>
        <taxon>Bacillales</taxon>
        <taxon>Paenibacillaceae</taxon>
        <taxon>Paenibacillus</taxon>
    </lineage>
</organism>
<name>A0A927H0Q2_9BACL</name>
<dbReference type="InterPro" id="IPR029062">
    <property type="entry name" value="Class_I_gatase-like"/>
</dbReference>
<gene>
    <name evidence="1" type="ORF">IDH45_18225</name>
</gene>
<dbReference type="SUPFAM" id="SSF52317">
    <property type="entry name" value="Class I glutamine amidotransferase-like"/>
    <property type="match status" value="1"/>
</dbReference>
<dbReference type="EMBL" id="JACXJA010000024">
    <property type="protein sequence ID" value="MBD2863930.1"/>
    <property type="molecule type" value="Genomic_DNA"/>
</dbReference>
<protein>
    <submittedName>
        <fullName evidence="1">Uncharacterized protein</fullName>
    </submittedName>
</protein>
<proteinExistence type="predicted"/>